<dbReference type="PANTHER" id="PTHR11455:SF9">
    <property type="entry name" value="CRYPTOCHROME CIRCADIAN CLOCK 5 ISOFORM X1"/>
    <property type="match status" value="1"/>
</dbReference>
<feature type="binding site" evidence="5">
    <location>
        <position position="211"/>
    </location>
    <ligand>
        <name>FAD</name>
        <dbReference type="ChEBI" id="CHEBI:57692"/>
    </ligand>
</feature>
<dbReference type="Gene3D" id="1.25.40.80">
    <property type="match status" value="1"/>
</dbReference>
<dbReference type="InterPro" id="IPR036134">
    <property type="entry name" value="Crypto/Photolyase_FAD-like_sf"/>
</dbReference>
<feature type="binding site" evidence="5">
    <location>
        <begin position="351"/>
        <end position="353"/>
    </location>
    <ligand>
        <name>FAD</name>
        <dbReference type="ChEBI" id="CHEBI:57692"/>
    </ligand>
</feature>
<dbReference type="InterPro" id="IPR006050">
    <property type="entry name" value="DNA_photolyase_N"/>
</dbReference>
<dbReference type="PROSITE" id="PS51645">
    <property type="entry name" value="PHR_CRY_ALPHA_BETA"/>
    <property type="match status" value="1"/>
</dbReference>
<dbReference type="GO" id="GO:0006139">
    <property type="term" value="P:nucleobase-containing compound metabolic process"/>
    <property type="evidence" value="ECO:0007669"/>
    <property type="project" value="UniProtKB-ARBA"/>
</dbReference>
<evidence type="ECO:0000313" key="10">
    <source>
        <dbReference type="Proteomes" id="UP000256326"/>
    </source>
</evidence>
<keyword evidence="3 5" id="KW-0274">FAD</keyword>
<dbReference type="AlphaFoldDB" id="A0A3D9D130"/>
<comment type="similarity">
    <text evidence="7">Belongs to the DNA photolyase family.</text>
</comment>
<dbReference type="GO" id="GO:0003904">
    <property type="term" value="F:deoxyribodipyrimidine photo-lyase activity"/>
    <property type="evidence" value="ECO:0007669"/>
    <property type="project" value="TreeGrafter"/>
</dbReference>
<keyword evidence="2 5" id="KW-0285">Flavoprotein</keyword>
<dbReference type="GO" id="GO:0003677">
    <property type="term" value="F:DNA binding"/>
    <property type="evidence" value="ECO:0007669"/>
    <property type="project" value="TreeGrafter"/>
</dbReference>
<keyword evidence="4 7" id="KW-0157">Chromophore</keyword>
<dbReference type="PROSITE" id="PS00394">
    <property type="entry name" value="DNA_PHOTOLYASES_1_1"/>
    <property type="match status" value="1"/>
</dbReference>
<reference evidence="9 10" key="1">
    <citation type="journal article" date="2006" name="Int. J. Syst. Evol. Microbiol.">
        <title>Chryseobacterium hispanicum sp. nov., isolated from the drinking water distribution system of Sevilla, Spain.</title>
        <authorList>
            <person name="Gallego V."/>
            <person name="Garcia M.T."/>
            <person name="Ventosa A."/>
        </authorList>
    </citation>
    <scope>NUCLEOTIDE SEQUENCE [LARGE SCALE GENOMIC DNA]</scope>
    <source>
        <strain evidence="9 10">KCTC 22104</strain>
    </source>
</reference>
<dbReference type="GO" id="GO:0009416">
    <property type="term" value="P:response to light stimulus"/>
    <property type="evidence" value="ECO:0007669"/>
    <property type="project" value="TreeGrafter"/>
</dbReference>
<dbReference type="Pfam" id="PF03441">
    <property type="entry name" value="FAD_binding_7"/>
    <property type="match status" value="1"/>
</dbReference>
<evidence type="ECO:0000256" key="5">
    <source>
        <dbReference type="PIRSR" id="PIRSR602081-1"/>
    </source>
</evidence>
<evidence type="ECO:0000313" key="9">
    <source>
        <dbReference type="EMBL" id="REC71674.1"/>
    </source>
</evidence>
<comment type="caution">
    <text evidence="9">The sequence shown here is derived from an EMBL/GenBank/DDBJ whole genome shotgun (WGS) entry which is preliminary data.</text>
</comment>
<dbReference type="EMBL" id="QNUG01000008">
    <property type="protein sequence ID" value="REC71674.1"/>
    <property type="molecule type" value="Genomic_DNA"/>
</dbReference>
<sequence>MNKINLFWFRRDLRIQDNTGLYHSLKSGLKVMPIFIFDSEILDCLEDQSDRRVDYIYQALQQIHKELQSHNSGVRTFFGKPADIFRKILKEYDVDKVYCNRDYEHQAIKRDQVISDLLNQNQVKFEDFKDQVIFEKNDILKSDGSPYTIFTPYSKKWKSALNKLEILKISYDNFLPLKKHLKIHTLDEIGFKNTDLKFFLPKLDENIINSYDENRDFPAKNHTTKLGVALRFGTISIRECVNYALEKNEIWLTELIWREFFMQILYHFPYVVNGCFKNKYEAISWINNEKDFKAWCEGKTGYPIVDAGMRQLNTTGFMHNRVRMITASFLTKHLLIDWRWGEAYFAQKLLDYDLAANNGNWQWVAGCGCDAAPYFRIFNPDEQTKKFDKNFNYIKKWIPENYNIQPIIDHRFARDRALKTYKKALV</sequence>
<dbReference type="InterPro" id="IPR018394">
    <property type="entry name" value="DNA_photolyase_1_CS_C"/>
</dbReference>
<proteinExistence type="inferred from homology"/>
<dbReference type="OrthoDB" id="9772484at2"/>
<feature type="site" description="Electron transfer via tryptophanyl radical" evidence="6">
    <location>
        <position position="285"/>
    </location>
</feature>
<evidence type="ECO:0000256" key="7">
    <source>
        <dbReference type="RuleBase" id="RU004182"/>
    </source>
</evidence>
<feature type="domain" description="Photolyase/cryptochrome alpha/beta" evidence="8">
    <location>
        <begin position="3"/>
        <end position="133"/>
    </location>
</feature>
<dbReference type="GO" id="GO:0071949">
    <property type="term" value="F:FAD binding"/>
    <property type="evidence" value="ECO:0007669"/>
    <property type="project" value="TreeGrafter"/>
</dbReference>
<dbReference type="InterPro" id="IPR002081">
    <property type="entry name" value="Cryptochrome/DNA_photolyase_1"/>
</dbReference>
<dbReference type="Gene3D" id="1.10.579.10">
    <property type="entry name" value="DNA Cyclobutane Dipyrimidine Photolyase, subunit A, domain 3"/>
    <property type="match status" value="1"/>
</dbReference>
<evidence type="ECO:0000256" key="6">
    <source>
        <dbReference type="PIRSR" id="PIRSR602081-2"/>
    </source>
</evidence>
<dbReference type="InterPro" id="IPR005101">
    <property type="entry name" value="Cryptochr/Photolyase_FAD-bd"/>
</dbReference>
<evidence type="ECO:0000256" key="4">
    <source>
        <dbReference type="ARBA" id="ARBA00022991"/>
    </source>
</evidence>
<dbReference type="SUPFAM" id="SSF52425">
    <property type="entry name" value="Cryptochrome/photolyase, N-terminal domain"/>
    <property type="match status" value="1"/>
</dbReference>
<evidence type="ECO:0000256" key="1">
    <source>
        <dbReference type="ARBA" id="ARBA00001932"/>
    </source>
</evidence>
<evidence type="ECO:0000256" key="3">
    <source>
        <dbReference type="ARBA" id="ARBA00022827"/>
    </source>
</evidence>
<evidence type="ECO:0000256" key="2">
    <source>
        <dbReference type="ARBA" id="ARBA00022630"/>
    </source>
</evidence>
<protein>
    <submittedName>
        <fullName evidence="9">Deoxyribodipyrimidine photo-lyase</fullName>
    </submittedName>
</protein>
<feature type="binding site" evidence="5">
    <location>
        <begin position="254"/>
        <end position="261"/>
    </location>
    <ligand>
        <name>FAD</name>
        <dbReference type="ChEBI" id="CHEBI:57692"/>
    </ligand>
</feature>
<keyword evidence="10" id="KW-1185">Reference proteome</keyword>
<dbReference type="Pfam" id="PF00875">
    <property type="entry name" value="DNA_photolyase"/>
    <property type="match status" value="1"/>
</dbReference>
<name>A0A3D9D130_9FLAO</name>
<accession>A0A3D9D130</accession>
<organism evidence="9 10">
    <name type="scientific">Epilithonimonas hispanica</name>
    <dbReference type="NCBI Taxonomy" id="358687"/>
    <lineage>
        <taxon>Bacteria</taxon>
        <taxon>Pseudomonadati</taxon>
        <taxon>Bacteroidota</taxon>
        <taxon>Flavobacteriia</taxon>
        <taxon>Flavobacteriales</taxon>
        <taxon>Weeksellaceae</taxon>
        <taxon>Chryseobacterium group</taxon>
        <taxon>Epilithonimonas</taxon>
    </lineage>
</organism>
<comment type="cofactor">
    <cofactor evidence="5">
        <name>FAD</name>
        <dbReference type="ChEBI" id="CHEBI:57692"/>
    </cofactor>
    <text evidence="5">Binds 1 FAD per subunit.</text>
</comment>
<keyword evidence="9" id="KW-0456">Lyase</keyword>
<feature type="site" description="Electron transfer via tryptophanyl radical" evidence="6">
    <location>
        <position position="361"/>
    </location>
</feature>
<gene>
    <name evidence="9" type="ORF">DRF58_04800</name>
</gene>
<evidence type="ECO:0000259" key="8">
    <source>
        <dbReference type="PROSITE" id="PS51645"/>
    </source>
</evidence>
<dbReference type="InterPro" id="IPR036155">
    <property type="entry name" value="Crypto/Photolyase_N_sf"/>
</dbReference>
<comment type="cofactor">
    <cofactor evidence="1">
        <name>(6R)-5,10-methylene-5,6,7,8-tetrahydrofolate</name>
        <dbReference type="ChEBI" id="CHEBI:15636"/>
    </cofactor>
</comment>
<feature type="binding site" evidence="5">
    <location>
        <position position="251"/>
    </location>
    <ligand>
        <name>FAD</name>
        <dbReference type="ChEBI" id="CHEBI:57692"/>
    </ligand>
</feature>
<dbReference type="Gene3D" id="3.40.50.620">
    <property type="entry name" value="HUPs"/>
    <property type="match status" value="1"/>
</dbReference>
<dbReference type="PANTHER" id="PTHR11455">
    <property type="entry name" value="CRYPTOCHROME"/>
    <property type="match status" value="1"/>
</dbReference>
<dbReference type="PRINTS" id="PR00147">
    <property type="entry name" value="DNAPHOTLYASE"/>
</dbReference>
<dbReference type="GO" id="GO:0006950">
    <property type="term" value="P:response to stress"/>
    <property type="evidence" value="ECO:0007669"/>
    <property type="project" value="UniProtKB-ARBA"/>
</dbReference>
<dbReference type="Proteomes" id="UP000256326">
    <property type="component" value="Unassembled WGS sequence"/>
</dbReference>
<dbReference type="SUPFAM" id="SSF48173">
    <property type="entry name" value="Cryptochrome/photolyase FAD-binding domain"/>
    <property type="match status" value="1"/>
</dbReference>
<dbReference type="RefSeq" id="WP_116033470.1">
    <property type="nucleotide sequence ID" value="NZ_JBHLVV010000094.1"/>
</dbReference>
<feature type="site" description="Electron transfer via tryptophanyl radical" evidence="6">
    <location>
        <position position="338"/>
    </location>
</feature>
<dbReference type="InterPro" id="IPR014729">
    <property type="entry name" value="Rossmann-like_a/b/a_fold"/>
</dbReference>
<dbReference type="PROSITE" id="PS00691">
    <property type="entry name" value="DNA_PHOTOLYASES_1_2"/>
    <property type="match status" value="1"/>
</dbReference>